<dbReference type="RefSeq" id="WP_074932777.1">
    <property type="nucleotide sequence ID" value="NZ_FORI01000008.1"/>
</dbReference>
<dbReference type="CDD" id="cd08504">
    <property type="entry name" value="PBP2_OppA"/>
    <property type="match status" value="1"/>
</dbReference>
<dbReference type="Gene3D" id="3.90.76.10">
    <property type="entry name" value="Dipeptide-binding Protein, Domain 1"/>
    <property type="match status" value="1"/>
</dbReference>
<evidence type="ECO:0000259" key="6">
    <source>
        <dbReference type="Pfam" id="PF00496"/>
    </source>
</evidence>
<dbReference type="PANTHER" id="PTHR30290:SF10">
    <property type="entry name" value="PERIPLASMIC OLIGOPEPTIDE-BINDING PROTEIN-RELATED"/>
    <property type="match status" value="1"/>
</dbReference>
<evidence type="ECO:0000256" key="1">
    <source>
        <dbReference type="ARBA" id="ARBA00004196"/>
    </source>
</evidence>
<name>A0A1I3MAK5_9SPIR</name>
<dbReference type="Gene3D" id="3.40.190.10">
    <property type="entry name" value="Periplasmic binding protein-like II"/>
    <property type="match status" value="1"/>
</dbReference>
<proteinExistence type="inferred from homology"/>
<keyword evidence="4 5" id="KW-0732">Signal</keyword>
<dbReference type="EMBL" id="FORI01000008">
    <property type="protein sequence ID" value="SFI93860.1"/>
    <property type="molecule type" value="Genomic_DNA"/>
</dbReference>
<dbReference type="PROSITE" id="PS51257">
    <property type="entry name" value="PROKAR_LIPOPROTEIN"/>
    <property type="match status" value="1"/>
</dbReference>
<dbReference type="Proteomes" id="UP000182737">
    <property type="component" value="Unassembled WGS sequence"/>
</dbReference>
<organism evidence="7 8">
    <name type="scientific">Treponema bryantii</name>
    <dbReference type="NCBI Taxonomy" id="163"/>
    <lineage>
        <taxon>Bacteria</taxon>
        <taxon>Pseudomonadati</taxon>
        <taxon>Spirochaetota</taxon>
        <taxon>Spirochaetia</taxon>
        <taxon>Spirochaetales</taxon>
        <taxon>Treponemataceae</taxon>
        <taxon>Treponema</taxon>
    </lineage>
</organism>
<feature type="chain" id="PRO_5010374680" evidence="5">
    <location>
        <begin position="26"/>
        <end position="552"/>
    </location>
</feature>
<feature type="domain" description="Solute-binding protein family 5" evidence="6">
    <location>
        <begin position="86"/>
        <end position="471"/>
    </location>
</feature>
<evidence type="ECO:0000256" key="3">
    <source>
        <dbReference type="ARBA" id="ARBA00022448"/>
    </source>
</evidence>
<dbReference type="PANTHER" id="PTHR30290">
    <property type="entry name" value="PERIPLASMIC BINDING COMPONENT OF ABC TRANSPORTER"/>
    <property type="match status" value="1"/>
</dbReference>
<keyword evidence="8" id="KW-1185">Reference proteome</keyword>
<keyword evidence="3" id="KW-0813">Transport</keyword>
<evidence type="ECO:0000256" key="2">
    <source>
        <dbReference type="ARBA" id="ARBA00005695"/>
    </source>
</evidence>
<dbReference type="GO" id="GO:0043190">
    <property type="term" value="C:ATP-binding cassette (ABC) transporter complex"/>
    <property type="evidence" value="ECO:0007669"/>
    <property type="project" value="InterPro"/>
</dbReference>
<dbReference type="InterPro" id="IPR030678">
    <property type="entry name" value="Peptide/Ni-bd"/>
</dbReference>
<dbReference type="AlphaFoldDB" id="A0A1I3MAK5"/>
<dbReference type="InterPro" id="IPR000914">
    <property type="entry name" value="SBP_5_dom"/>
</dbReference>
<dbReference type="SUPFAM" id="SSF53850">
    <property type="entry name" value="Periplasmic binding protein-like II"/>
    <property type="match status" value="1"/>
</dbReference>
<dbReference type="OrthoDB" id="137511at2"/>
<evidence type="ECO:0000256" key="5">
    <source>
        <dbReference type="SAM" id="SignalP"/>
    </source>
</evidence>
<dbReference type="InterPro" id="IPR039424">
    <property type="entry name" value="SBP_5"/>
</dbReference>
<comment type="subcellular location">
    <subcellularLocation>
        <location evidence="1">Cell envelope</location>
    </subcellularLocation>
</comment>
<evidence type="ECO:0000313" key="7">
    <source>
        <dbReference type="EMBL" id="SFI93860.1"/>
    </source>
</evidence>
<dbReference type="Gene3D" id="3.10.105.10">
    <property type="entry name" value="Dipeptide-binding Protein, Domain 3"/>
    <property type="match status" value="1"/>
</dbReference>
<dbReference type="GO" id="GO:1904680">
    <property type="term" value="F:peptide transmembrane transporter activity"/>
    <property type="evidence" value="ECO:0007669"/>
    <property type="project" value="TreeGrafter"/>
</dbReference>
<evidence type="ECO:0000313" key="8">
    <source>
        <dbReference type="Proteomes" id="UP000182737"/>
    </source>
</evidence>
<dbReference type="FunFam" id="3.90.76.10:FF:000001">
    <property type="entry name" value="Oligopeptide ABC transporter substrate-binding protein"/>
    <property type="match status" value="1"/>
</dbReference>
<accession>A0A1I3MAK5</accession>
<dbReference type="Pfam" id="PF00496">
    <property type="entry name" value="SBP_bac_5"/>
    <property type="match status" value="1"/>
</dbReference>
<dbReference type="GO" id="GO:0015833">
    <property type="term" value="P:peptide transport"/>
    <property type="evidence" value="ECO:0007669"/>
    <property type="project" value="TreeGrafter"/>
</dbReference>
<dbReference type="PIRSF" id="PIRSF002741">
    <property type="entry name" value="MppA"/>
    <property type="match status" value="1"/>
</dbReference>
<sequence length="552" mass="61196">MKHISCYAIVILLSLTLLGCGKQTAYTAAGKGPLPDKNVSGPILNVSLDATIDTLDQQISVYATSFELIGNMIDGLMQMADDGSVKYAVCKEMKVSDDGLHYTFKLRDDVFWSNGDPVTAQDFVYGWQRGVDPATESEYAFMFSDIAQIKNATAIQAGQMEPNQLGVRATDNYTFEVELQTPVSYFDQLLYFCTFYPANQKFIEACGDKYATSPETCLANGAFLLTDYKVGATSISFIKNTAYYDASKVKLGGIHYEVINSGEEALRKYQSGQLDFVELSGDAVVKMQGSPEFKPVDSGFLYFLSFNFDDKYFGNKNLRLAIANGFDREVVVKDMADGSAAAYGAVPRGFAFSQSGQDFTPPGVEFPNLCAYNPTFARECYDKAKRELGVRNLEIELLTTDAETQVICCNSMKRQLERNLPGLKINLRVVEKKERRKIMSAGDFQFGLNNWGPDYADPMTYLAMWVTGNSNNMGNYFNPTYNAVIADCTDGELCTKIAERWTAMKEAETMVMEDAAISPVYQKCNANLIKSNVKGVAFHAVAINKIYKNTTK</sequence>
<gene>
    <name evidence="7" type="ORF">SAMN04487775_108149</name>
</gene>
<dbReference type="GO" id="GO:0030288">
    <property type="term" value="C:outer membrane-bounded periplasmic space"/>
    <property type="evidence" value="ECO:0007669"/>
    <property type="project" value="UniProtKB-ARBA"/>
</dbReference>
<feature type="signal peptide" evidence="5">
    <location>
        <begin position="1"/>
        <end position="25"/>
    </location>
</feature>
<comment type="similarity">
    <text evidence="2">Belongs to the bacterial solute-binding protein 5 family.</text>
</comment>
<reference evidence="8" key="1">
    <citation type="submission" date="2016-10" db="EMBL/GenBank/DDBJ databases">
        <authorList>
            <person name="Varghese N."/>
            <person name="Submissions S."/>
        </authorList>
    </citation>
    <scope>NUCLEOTIDE SEQUENCE [LARGE SCALE GENOMIC DNA]</scope>
    <source>
        <strain evidence="8">XBD1002</strain>
    </source>
</reference>
<evidence type="ECO:0000256" key="4">
    <source>
        <dbReference type="ARBA" id="ARBA00022729"/>
    </source>
</evidence>
<protein>
    <submittedName>
        <fullName evidence="7">Oligopeptide transport system substrate-binding protein</fullName>
    </submittedName>
</protein>